<comment type="caution">
    <text evidence="2">The sequence shown here is derived from an EMBL/GenBank/DDBJ whole genome shotgun (WGS) entry which is preliminary data.</text>
</comment>
<protein>
    <submittedName>
        <fullName evidence="2">Uncharacterized protein</fullName>
    </submittedName>
</protein>
<organism evidence="2 3">
    <name type="scientific">Elysia chlorotica</name>
    <name type="common">Eastern emerald elysia</name>
    <name type="synonym">Sea slug</name>
    <dbReference type="NCBI Taxonomy" id="188477"/>
    <lineage>
        <taxon>Eukaryota</taxon>
        <taxon>Metazoa</taxon>
        <taxon>Spiralia</taxon>
        <taxon>Lophotrochozoa</taxon>
        <taxon>Mollusca</taxon>
        <taxon>Gastropoda</taxon>
        <taxon>Heterobranchia</taxon>
        <taxon>Euthyneura</taxon>
        <taxon>Panpulmonata</taxon>
        <taxon>Sacoglossa</taxon>
        <taxon>Placobranchoidea</taxon>
        <taxon>Plakobranchidae</taxon>
        <taxon>Elysia</taxon>
    </lineage>
</organism>
<feature type="compositionally biased region" description="Low complexity" evidence="1">
    <location>
        <begin position="18"/>
        <end position="27"/>
    </location>
</feature>
<feature type="region of interest" description="Disordered" evidence="1">
    <location>
        <begin position="280"/>
        <end position="304"/>
    </location>
</feature>
<evidence type="ECO:0000313" key="3">
    <source>
        <dbReference type="Proteomes" id="UP000271974"/>
    </source>
</evidence>
<name>A0A3S1B6K6_ELYCH</name>
<dbReference type="AlphaFoldDB" id="A0A3S1B6K6"/>
<feature type="region of interest" description="Disordered" evidence="1">
    <location>
        <begin position="139"/>
        <end position="267"/>
    </location>
</feature>
<dbReference type="EMBL" id="RQTK01000592">
    <property type="protein sequence ID" value="RUS77284.1"/>
    <property type="molecule type" value="Genomic_DNA"/>
</dbReference>
<gene>
    <name evidence="2" type="ORF">EGW08_014948</name>
</gene>
<dbReference type="Proteomes" id="UP000271974">
    <property type="component" value="Unassembled WGS sequence"/>
</dbReference>
<feature type="compositionally biased region" description="Polar residues" evidence="1">
    <location>
        <begin position="153"/>
        <end position="162"/>
    </location>
</feature>
<keyword evidence="3" id="KW-1185">Reference proteome</keyword>
<feature type="compositionally biased region" description="Polar residues" evidence="1">
    <location>
        <begin position="248"/>
        <end position="265"/>
    </location>
</feature>
<evidence type="ECO:0000256" key="1">
    <source>
        <dbReference type="SAM" id="MobiDB-lite"/>
    </source>
</evidence>
<feature type="region of interest" description="Disordered" evidence="1">
    <location>
        <begin position="323"/>
        <end position="345"/>
    </location>
</feature>
<accession>A0A3S1B6K6</accession>
<reference evidence="2 3" key="1">
    <citation type="submission" date="2019-01" db="EMBL/GenBank/DDBJ databases">
        <title>A draft genome assembly of the solar-powered sea slug Elysia chlorotica.</title>
        <authorList>
            <person name="Cai H."/>
            <person name="Li Q."/>
            <person name="Fang X."/>
            <person name="Li J."/>
            <person name="Curtis N.E."/>
            <person name="Altenburger A."/>
            <person name="Shibata T."/>
            <person name="Feng M."/>
            <person name="Maeda T."/>
            <person name="Schwartz J.A."/>
            <person name="Shigenobu S."/>
            <person name="Lundholm N."/>
            <person name="Nishiyama T."/>
            <person name="Yang H."/>
            <person name="Hasebe M."/>
            <person name="Li S."/>
            <person name="Pierce S.K."/>
            <person name="Wang J."/>
        </authorList>
    </citation>
    <scope>NUCLEOTIDE SEQUENCE [LARGE SCALE GENOMIC DNA]</scope>
    <source>
        <strain evidence="2">EC2010</strain>
        <tissue evidence="2">Whole organism of an adult</tissue>
    </source>
</reference>
<feature type="region of interest" description="Disordered" evidence="1">
    <location>
        <begin position="17"/>
        <end position="39"/>
    </location>
</feature>
<feature type="compositionally biased region" description="Polar residues" evidence="1">
    <location>
        <begin position="329"/>
        <end position="345"/>
    </location>
</feature>
<dbReference type="OrthoDB" id="10630497at2759"/>
<proteinExistence type="predicted"/>
<sequence>MLDKYDANKFNEVDDESLSVFSKSSSSPTPDGISLDSLSLSNDEDTVVDSLEFPDDSLTDSAQILNKEEVKSISPKLSQSVKTKANNTFKEPSQIDIRESFFLFDDSENSKPFDIIKNVTVQGKNVTEAGSSLTAIKKLQKECGTPPNKEHNQPLSISSNARQRNREKKEGARGIKANSEKTQVNKSNHSKALQVHKTDDDKTTMPSEKSKSPSSTVHQARPSPQPRFSLTGDMLAKGKQLLKPPVNKTDQSTSKPQLHTQQNLPRFSLDASVLQVQKGQLKSVQTREPPPLNSVSRSLLPINEDGLPSMANILKKALDERRFAMGDNPESQEYTPEASWSLQDD</sequence>
<evidence type="ECO:0000313" key="2">
    <source>
        <dbReference type="EMBL" id="RUS77284.1"/>
    </source>
</evidence>
<feature type="compositionally biased region" description="Polar residues" evidence="1">
    <location>
        <begin position="180"/>
        <end position="191"/>
    </location>
</feature>
<feature type="compositionally biased region" description="Basic and acidic residues" evidence="1">
    <location>
        <begin position="196"/>
        <end position="211"/>
    </location>
</feature>